<proteinExistence type="predicted"/>
<comment type="caution">
    <text evidence="1">The sequence shown here is derived from an EMBL/GenBank/DDBJ whole genome shotgun (WGS) entry which is preliminary data.</text>
</comment>
<evidence type="ECO:0000313" key="1">
    <source>
        <dbReference type="EMBL" id="MBA1306634.1"/>
    </source>
</evidence>
<reference evidence="1" key="1">
    <citation type="submission" date="2020-02" db="EMBL/GenBank/DDBJ databases">
        <title>Synteny-based analysis reveals conserved mechanism for high triclosan tolerance in Pseudomonas, as well as instances of horizontal transfer.</title>
        <authorList>
            <person name="Mcfarland A.G."/>
            <person name="Bertucci H.K."/>
            <person name="Litmann E."/>
            <person name="Shen J."/>
            <person name="Huttenhower C."/>
            <person name="Hartmann E.M."/>
        </authorList>
    </citation>
    <scope>NUCLEOTIDE SEQUENCE</scope>
    <source>
        <strain evidence="1">109A1</strain>
    </source>
</reference>
<accession>A0AA40RV82</accession>
<evidence type="ECO:0000313" key="2">
    <source>
        <dbReference type="Proteomes" id="UP001138621"/>
    </source>
</evidence>
<gene>
    <name evidence="1" type="ORF">G7024_19750</name>
</gene>
<organism evidence="1 2">
    <name type="scientific">Stutzerimonas stutzeri</name>
    <name type="common">Pseudomonas stutzeri</name>
    <dbReference type="NCBI Taxonomy" id="316"/>
    <lineage>
        <taxon>Bacteria</taxon>
        <taxon>Pseudomonadati</taxon>
        <taxon>Pseudomonadota</taxon>
        <taxon>Gammaproteobacteria</taxon>
        <taxon>Pseudomonadales</taxon>
        <taxon>Pseudomonadaceae</taxon>
        <taxon>Stutzerimonas</taxon>
    </lineage>
</organism>
<dbReference type="Proteomes" id="UP001138621">
    <property type="component" value="Unassembled WGS sequence"/>
</dbReference>
<protein>
    <submittedName>
        <fullName evidence="1">Uncharacterized protein</fullName>
    </submittedName>
</protein>
<dbReference type="AlphaFoldDB" id="A0AA40RV82"/>
<dbReference type="EMBL" id="JAAMRD010000020">
    <property type="protein sequence ID" value="MBA1306634.1"/>
    <property type="molecule type" value="Genomic_DNA"/>
</dbReference>
<dbReference type="RefSeq" id="WP_181122195.1">
    <property type="nucleotide sequence ID" value="NZ_JAAMRD010000020.1"/>
</dbReference>
<sequence length="126" mass="13326">MLRLFFGVIQRQEDGRVSDSIIIREDAMSDLEQICAVYGGASGYRAVHEGLSRALAEPGAQGENAHGARAAFLLAEIAPHLMTVRGHAVLQFLEDAGVPLTLVRQVGAALHETQLADDSTAAAAGF</sequence>
<name>A0AA40RV82_STUST</name>